<evidence type="ECO:0000259" key="1">
    <source>
        <dbReference type="Pfam" id="PF13456"/>
    </source>
</evidence>
<dbReference type="InterPro" id="IPR053151">
    <property type="entry name" value="RNase_H-like"/>
</dbReference>
<dbReference type="PANTHER" id="PTHR47723:SF19">
    <property type="entry name" value="POLYNUCLEOTIDYL TRANSFERASE, RIBONUCLEASE H-LIKE SUPERFAMILY PROTEIN"/>
    <property type="match status" value="1"/>
</dbReference>
<accession>A0A4Y7JV62</accession>
<dbReference type="InterPro" id="IPR002156">
    <property type="entry name" value="RNaseH_domain"/>
</dbReference>
<dbReference type="PANTHER" id="PTHR47723">
    <property type="entry name" value="OS05G0353850 PROTEIN"/>
    <property type="match status" value="1"/>
</dbReference>
<dbReference type="Pfam" id="PF13456">
    <property type="entry name" value="RVT_3"/>
    <property type="match status" value="1"/>
</dbReference>
<dbReference type="InterPro" id="IPR012337">
    <property type="entry name" value="RNaseH-like_sf"/>
</dbReference>
<evidence type="ECO:0000313" key="3">
    <source>
        <dbReference type="Proteomes" id="UP000316621"/>
    </source>
</evidence>
<organism evidence="2 3">
    <name type="scientific">Papaver somniferum</name>
    <name type="common">Opium poppy</name>
    <dbReference type="NCBI Taxonomy" id="3469"/>
    <lineage>
        <taxon>Eukaryota</taxon>
        <taxon>Viridiplantae</taxon>
        <taxon>Streptophyta</taxon>
        <taxon>Embryophyta</taxon>
        <taxon>Tracheophyta</taxon>
        <taxon>Spermatophyta</taxon>
        <taxon>Magnoliopsida</taxon>
        <taxon>Ranunculales</taxon>
        <taxon>Papaveraceae</taxon>
        <taxon>Papaveroideae</taxon>
        <taxon>Papaver</taxon>
    </lineage>
</organism>
<dbReference type="AlphaFoldDB" id="A0A4Y7JV62"/>
<gene>
    <name evidence="2" type="ORF">C5167_025701</name>
</gene>
<dbReference type="Gramene" id="RZC63940">
    <property type="protein sequence ID" value="RZC63940"/>
    <property type="gene ID" value="C5167_025701"/>
</dbReference>
<protein>
    <recommendedName>
        <fullName evidence="1">RNase H type-1 domain-containing protein</fullName>
    </recommendedName>
</protein>
<keyword evidence="3" id="KW-1185">Reference proteome</keyword>
<sequence length="258" mass="29698">MYPKLYVFGEARKLDQSMLVLLEALGLTEIQLLAKRSRRVYYNDRLDDFIDICIDGSFRNRNWAGGRGGYGGVFFNSDGKIIAVFWGRSLRLKDNNFHEVEAVDLAMQYAEELQLPKIRIRCDNQSMCNEIFNKLEQKETGNNGFQDVERRSATRNTIKHIVELRERNWPGRNFEILQIPRECNYSADFLSRVEKVGGGHRHRVTNEDDPFSGLAFGESLALLVARTVQGYFLKFWGAYAFLKEKRDAVAAAAGRLLR</sequence>
<dbReference type="Gene3D" id="3.30.420.10">
    <property type="entry name" value="Ribonuclease H-like superfamily/Ribonuclease H"/>
    <property type="match status" value="1"/>
</dbReference>
<dbReference type="InterPro" id="IPR036397">
    <property type="entry name" value="RNaseH_sf"/>
</dbReference>
<reference evidence="2 3" key="1">
    <citation type="journal article" date="2018" name="Science">
        <title>The opium poppy genome and morphinan production.</title>
        <authorList>
            <person name="Guo L."/>
            <person name="Winzer T."/>
            <person name="Yang X."/>
            <person name="Li Y."/>
            <person name="Ning Z."/>
            <person name="He Z."/>
            <person name="Teodor R."/>
            <person name="Lu Y."/>
            <person name="Bowser T.A."/>
            <person name="Graham I.A."/>
            <person name="Ye K."/>
        </authorList>
    </citation>
    <scope>NUCLEOTIDE SEQUENCE [LARGE SCALE GENOMIC DNA]</scope>
    <source>
        <strain evidence="3">cv. HN1</strain>
        <tissue evidence="2">Leaves</tissue>
    </source>
</reference>
<feature type="domain" description="RNase H type-1" evidence="1">
    <location>
        <begin position="66"/>
        <end position="190"/>
    </location>
</feature>
<evidence type="ECO:0000313" key="2">
    <source>
        <dbReference type="EMBL" id="RZC63940.1"/>
    </source>
</evidence>
<dbReference type="SUPFAM" id="SSF53098">
    <property type="entry name" value="Ribonuclease H-like"/>
    <property type="match status" value="1"/>
</dbReference>
<name>A0A4Y7JV62_PAPSO</name>
<dbReference type="GO" id="GO:0004523">
    <property type="term" value="F:RNA-DNA hybrid ribonuclease activity"/>
    <property type="evidence" value="ECO:0007669"/>
    <property type="project" value="InterPro"/>
</dbReference>
<proteinExistence type="predicted"/>
<dbReference type="GO" id="GO:0003676">
    <property type="term" value="F:nucleic acid binding"/>
    <property type="evidence" value="ECO:0007669"/>
    <property type="project" value="InterPro"/>
</dbReference>
<dbReference type="Proteomes" id="UP000316621">
    <property type="component" value="Chromosome 5"/>
</dbReference>
<dbReference type="EMBL" id="CM010719">
    <property type="protein sequence ID" value="RZC63940.1"/>
    <property type="molecule type" value="Genomic_DNA"/>
</dbReference>